<reference evidence="2" key="1">
    <citation type="submission" date="2025-08" db="UniProtKB">
        <authorList>
            <consortium name="Ensembl"/>
        </authorList>
    </citation>
    <scope>IDENTIFICATION</scope>
</reference>
<name>A0A3B3QF69_9TELE</name>
<keyword evidence="3" id="KW-1185">Reference proteome</keyword>
<keyword evidence="1" id="KW-0175">Coiled coil</keyword>
<dbReference type="GeneTree" id="ENSGT00940000164659"/>
<organism evidence="2 3">
    <name type="scientific">Paramormyrops kingsleyae</name>
    <dbReference type="NCBI Taxonomy" id="1676925"/>
    <lineage>
        <taxon>Eukaryota</taxon>
        <taxon>Metazoa</taxon>
        <taxon>Chordata</taxon>
        <taxon>Craniata</taxon>
        <taxon>Vertebrata</taxon>
        <taxon>Euteleostomi</taxon>
        <taxon>Actinopterygii</taxon>
        <taxon>Neopterygii</taxon>
        <taxon>Teleostei</taxon>
        <taxon>Osteoglossocephala</taxon>
        <taxon>Osteoglossomorpha</taxon>
        <taxon>Osteoglossiformes</taxon>
        <taxon>Mormyridae</taxon>
        <taxon>Paramormyrops</taxon>
    </lineage>
</organism>
<feature type="coiled-coil region" evidence="1">
    <location>
        <begin position="81"/>
        <end position="132"/>
    </location>
</feature>
<dbReference type="Proteomes" id="UP000261540">
    <property type="component" value="Unplaced"/>
</dbReference>
<dbReference type="InterPro" id="IPR042800">
    <property type="entry name" value="Map3k7cl"/>
</dbReference>
<dbReference type="Ensembl" id="ENSPKIT00000029415.1">
    <property type="protein sequence ID" value="ENSPKIP00000005412.1"/>
    <property type="gene ID" value="ENSPKIG00000022093.1"/>
</dbReference>
<dbReference type="PANTHER" id="PTHR47140">
    <property type="entry name" value="MAP3K7 C-TERMINAL-LIKE PROTEIN"/>
    <property type="match status" value="1"/>
</dbReference>
<evidence type="ECO:0000256" key="1">
    <source>
        <dbReference type="SAM" id="Coils"/>
    </source>
</evidence>
<protein>
    <submittedName>
        <fullName evidence="2">Map3k7 C-terminal like</fullName>
    </submittedName>
</protein>
<evidence type="ECO:0000313" key="3">
    <source>
        <dbReference type="Proteomes" id="UP000261540"/>
    </source>
</evidence>
<sequence length="151" mass="17325">MSMTKEFNGSYVALTCHGPLYLRAPVHTVWLHVSAPRHHLGAHCINAAIVLPSRYQPLLPCQALKESVQVYKDHCKMAKEFHKVKTEIALLEDRKKELIAELMEDEKASVEIARLEEEFRVLSEENRTLVKVHSQRLETLRVLSQKRQGSS</sequence>
<dbReference type="GO" id="GO:0005634">
    <property type="term" value="C:nucleus"/>
    <property type="evidence" value="ECO:0007669"/>
    <property type="project" value="TreeGrafter"/>
</dbReference>
<dbReference type="GO" id="GO:0005829">
    <property type="term" value="C:cytosol"/>
    <property type="evidence" value="ECO:0007669"/>
    <property type="project" value="TreeGrafter"/>
</dbReference>
<dbReference type="PANTHER" id="PTHR47140:SF1">
    <property type="entry name" value="MAP3K7 C-TERMINAL-LIKE PROTEIN"/>
    <property type="match status" value="1"/>
</dbReference>
<evidence type="ECO:0000313" key="2">
    <source>
        <dbReference type="Ensembl" id="ENSPKIP00000005412.1"/>
    </source>
</evidence>
<reference evidence="2" key="2">
    <citation type="submission" date="2025-09" db="UniProtKB">
        <authorList>
            <consortium name="Ensembl"/>
        </authorList>
    </citation>
    <scope>IDENTIFICATION</scope>
</reference>
<proteinExistence type="predicted"/>
<dbReference type="AlphaFoldDB" id="A0A3B3QF69"/>
<accession>A0A3B3QF69</accession>